<keyword evidence="4 18" id="KW-0808">Transferase</keyword>
<feature type="binding site" evidence="16">
    <location>
        <position position="80"/>
    </location>
    <ligand>
        <name>substrate</name>
    </ligand>
</feature>
<evidence type="ECO:0000256" key="12">
    <source>
        <dbReference type="ARBA" id="ARBA00022932"/>
    </source>
</evidence>
<keyword evidence="8 17" id="KW-0479">Metal-binding</keyword>
<evidence type="ECO:0000313" key="20">
    <source>
        <dbReference type="EMBL" id="CAD6508051.1"/>
    </source>
</evidence>
<keyword evidence="11 17" id="KW-0460">Magnesium</keyword>
<dbReference type="NCBIfam" id="TIGR01406">
    <property type="entry name" value="dnaQ_proteo"/>
    <property type="match status" value="1"/>
</dbReference>
<accession>A0A8E4F121</accession>
<evidence type="ECO:0000256" key="5">
    <source>
        <dbReference type="ARBA" id="ARBA00022695"/>
    </source>
</evidence>
<dbReference type="Gene3D" id="3.30.420.10">
    <property type="entry name" value="Ribonuclease H-like superfamily/Ribonuclease H"/>
    <property type="match status" value="1"/>
</dbReference>
<evidence type="ECO:0000256" key="17">
    <source>
        <dbReference type="PIRSR" id="PIRSR606309-3"/>
    </source>
</evidence>
<name>A0A8E4F121_9ENTR</name>
<dbReference type="GO" id="GO:0003887">
    <property type="term" value="F:DNA-directed DNA polymerase activity"/>
    <property type="evidence" value="ECO:0007669"/>
    <property type="project" value="UniProtKB-KW"/>
</dbReference>
<dbReference type="NCBIfam" id="TIGR00573">
    <property type="entry name" value="dnaq"/>
    <property type="match status" value="1"/>
</dbReference>
<dbReference type="GO" id="GO:0008408">
    <property type="term" value="F:3'-5' exonuclease activity"/>
    <property type="evidence" value="ECO:0007669"/>
    <property type="project" value="TreeGrafter"/>
</dbReference>
<dbReference type="PANTHER" id="PTHR30231:SF41">
    <property type="entry name" value="DNA POLYMERASE III SUBUNIT EPSILON"/>
    <property type="match status" value="1"/>
</dbReference>
<gene>
    <name evidence="18 20" type="primary">dnaQ</name>
    <name evidence="20" type="ORF">PROFFT_A_01240</name>
</gene>
<dbReference type="GO" id="GO:0046872">
    <property type="term" value="F:metal ion binding"/>
    <property type="evidence" value="ECO:0007669"/>
    <property type="project" value="UniProtKB-KW"/>
</dbReference>
<dbReference type="Pfam" id="PF00929">
    <property type="entry name" value="RNase_T"/>
    <property type="match status" value="1"/>
</dbReference>
<evidence type="ECO:0000256" key="7">
    <source>
        <dbReference type="ARBA" id="ARBA00022722"/>
    </source>
</evidence>
<feature type="binding site" evidence="17">
    <location>
        <position position="28"/>
    </location>
    <ligand>
        <name>a divalent metal cation</name>
        <dbReference type="ChEBI" id="CHEBI:60240"/>
        <label>1</label>
        <note>catalytic</note>
    </ligand>
</feature>
<feature type="domain" description="Exonuclease" evidence="19">
    <location>
        <begin position="21"/>
        <end position="198"/>
    </location>
</feature>
<evidence type="ECO:0000256" key="10">
    <source>
        <dbReference type="ARBA" id="ARBA00022839"/>
    </source>
</evidence>
<evidence type="ECO:0000256" key="2">
    <source>
        <dbReference type="ARBA" id="ARBA00012417"/>
    </source>
</evidence>
<keyword evidence="21" id="KW-1185">Reference proteome</keyword>
<keyword evidence="5 18" id="KW-0548">Nucleotidyltransferase</keyword>
<dbReference type="InterPro" id="IPR013520">
    <property type="entry name" value="Ribonucl_H"/>
</dbReference>
<keyword evidence="12 18" id="KW-0239">DNA-directed DNA polymerase</keyword>
<comment type="subunit">
    <text evidence="18">The DNA polymerase holoenzyme is a complex that contains 10 different types of subunits. These subunits are organized into 3 functionally essential subassemblies: the pol III core, the beta sliding clamp processivity factor and the clamp-loading complex. The pol III core (subunits alpha,epsilon and theta) contains the polymerase and the 3'-5' exonuclease proofreading activities. The polymerase is tethered to the template via the sliding clamp processivity factor. The clamp-loading complex assembles the beta processivity factor onto the primer template and plays a central role in the organization and communication at the replication fork. This complex contains delta, delta', psi and chi, and copies of either or both of two different DnaX proteins, gamma and tau.</text>
</comment>
<organism evidence="20 21">
    <name type="scientific">Candidatus Profftia tarda</name>
    <dbReference type="NCBI Taxonomy" id="1177216"/>
    <lineage>
        <taxon>Bacteria</taxon>
        <taxon>Pseudomonadati</taxon>
        <taxon>Pseudomonadota</taxon>
        <taxon>Gammaproteobacteria</taxon>
        <taxon>Enterobacterales</taxon>
        <taxon>Enterobacteriaceae</taxon>
        <taxon>Candidatus Profftia</taxon>
    </lineage>
</organism>
<evidence type="ECO:0000256" key="13">
    <source>
        <dbReference type="ARBA" id="ARBA00023211"/>
    </source>
</evidence>
<evidence type="ECO:0000256" key="8">
    <source>
        <dbReference type="ARBA" id="ARBA00022723"/>
    </source>
</evidence>
<comment type="cofactor">
    <cofactor evidence="1 18">
        <name>Mn(2+)</name>
        <dbReference type="ChEBI" id="CHEBI:29035"/>
    </cofactor>
</comment>
<evidence type="ECO:0000256" key="16">
    <source>
        <dbReference type="PIRSR" id="PIRSR606309-2"/>
    </source>
</evidence>
<comment type="catalytic activity">
    <reaction evidence="14 18">
        <text>DNA(n) + a 2'-deoxyribonucleoside 5'-triphosphate = DNA(n+1) + diphosphate</text>
        <dbReference type="Rhea" id="RHEA:22508"/>
        <dbReference type="Rhea" id="RHEA-COMP:17339"/>
        <dbReference type="Rhea" id="RHEA-COMP:17340"/>
        <dbReference type="ChEBI" id="CHEBI:33019"/>
        <dbReference type="ChEBI" id="CHEBI:61560"/>
        <dbReference type="ChEBI" id="CHEBI:173112"/>
        <dbReference type="EC" id="2.7.7.7"/>
    </reaction>
</comment>
<dbReference type="Proteomes" id="UP000683585">
    <property type="component" value="Chromosome"/>
</dbReference>
<evidence type="ECO:0000256" key="9">
    <source>
        <dbReference type="ARBA" id="ARBA00022801"/>
    </source>
</evidence>
<dbReference type="EMBL" id="LR890047">
    <property type="protein sequence ID" value="CAD6508051.1"/>
    <property type="molecule type" value="Genomic_DNA"/>
</dbReference>
<dbReference type="FunFam" id="3.30.420.10:FF:000012">
    <property type="entry name" value="DNA polymerase III subunit epsilon"/>
    <property type="match status" value="1"/>
</dbReference>
<dbReference type="GO" id="GO:0003677">
    <property type="term" value="F:DNA binding"/>
    <property type="evidence" value="ECO:0007669"/>
    <property type="project" value="InterPro"/>
</dbReference>
<keyword evidence="13 17" id="KW-0464">Manganese</keyword>
<comment type="cofactor">
    <cofactor evidence="17">
        <name>Mg(2+)</name>
        <dbReference type="ChEBI" id="CHEBI:18420"/>
    </cofactor>
    <cofactor evidence="17">
        <name>Mn(2+)</name>
        <dbReference type="ChEBI" id="CHEBI:29035"/>
    </cofactor>
    <text evidence="17">Binds 2 divalent metal cations. Magnesium or manganese.</text>
</comment>
<feature type="active site" description="Proton acceptor" evidence="15">
    <location>
        <position position="176"/>
    </location>
</feature>
<keyword evidence="6 18" id="KW-0235">DNA replication</keyword>
<evidence type="ECO:0000256" key="1">
    <source>
        <dbReference type="ARBA" id="ARBA00001936"/>
    </source>
</evidence>
<evidence type="ECO:0000256" key="14">
    <source>
        <dbReference type="ARBA" id="ARBA00049244"/>
    </source>
</evidence>
<evidence type="ECO:0000256" key="11">
    <source>
        <dbReference type="ARBA" id="ARBA00022842"/>
    </source>
</evidence>
<dbReference type="InterPro" id="IPR036397">
    <property type="entry name" value="RNaseH_sf"/>
</dbReference>
<dbReference type="SUPFAM" id="SSF53098">
    <property type="entry name" value="Ribonuclease H-like"/>
    <property type="match status" value="1"/>
</dbReference>
<evidence type="ECO:0000256" key="6">
    <source>
        <dbReference type="ARBA" id="ARBA00022705"/>
    </source>
</evidence>
<dbReference type="InterPro" id="IPR012337">
    <property type="entry name" value="RNaseH-like_sf"/>
</dbReference>
<dbReference type="KEGG" id="ptf:PROFFT_A_01240"/>
<feature type="binding site" evidence="16">
    <location>
        <position position="181"/>
    </location>
    <ligand>
        <name>substrate</name>
    </ligand>
</feature>
<feature type="binding site" evidence="17">
    <location>
        <position position="181"/>
    </location>
    <ligand>
        <name>a divalent metal cation</name>
        <dbReference type="ChEBI" id="CHEBI:60240"/>
        <label>1</label>
        <note>catalytic</note>
    </ligand>
</feature>
<sequence length="255" mass="29215">MIVSQDYKISDNGIIDMIKTRQIILDTETTGINKNGCHYEGHQIIEIGAVELINRRLTKSNFHVYIKPDRLVTPEAYSIHGISNEFLLDKPNFSKIANKLLEFISGSELIIHNAPFDIGFLNYELRNLNRYAPTIEECCQITDSLVIARQLFPGKRNSLDALCNRYEIDNTKRKLHGALLDSKILAEVYLRMTGGQTSLNFSIELEEKMPSINGELQKIVRTSQRLKVVRANKQELSKHDHCLDLLKGSRCLWRD</sequence>
<dbReference type="GO" id="GO:0005829">
    <property type="term" value="C:cytosol"/>
    <property type="evidence" value="ECO:0007669"/>
    <property type="project" value="TreeGrafter"/>
</dbReference>
<feature type="binding site" evidence="16">
    <location>
        <position position="75"/>
    </location>
    <ligand>
        <name>substrate</name>
    </ligand>
</feature>
<evidence type="ECO:0000256" key="15">
    <source>
        <dbReference type="PIRSR" id="PIRSR606309-1"/>
    </source>
</evidence>
<dbReference type="EC" id="2.7.7.7" evidence="2 18"/>
<keyword evidence="9 18" id="KW-0378">Hydrolase</keyword>
<evidence type="ECO:0000256" key="18">
    <source>
        <dbReference type="RuleBase" id="RU364087"/>
    </source>
</evidence>
<dbReference type="GO" id="GO:0045004">
    <property type="term" value="P:DNA replication proofreading"/>
    <property type="evidence" value="ECO:0007669"/>
    <property type="project" value="TreeGrafter"/>
</dbReference>
<feature type="binding site" evidence="16">
    <location>
        <position position="28"/>
    </location>
    <ligand>
        <name>substrate</name>
    </ligand>
</feature>
<dbReference type="PANTHER" id="PTHR30231">
    <property type="entry name" value="DNA POLYMERASE III SUBUNIT EPSILON"/>
    <property type="match status" value="1"/>
</dbReference>
<proteinExistence type="predicted"/>
<dbReference type="CDD" id="cd06131">
    <property type="entry name" value="DNA_pol_III_epsilon_Ecoli_like"/>
    <property type="match status" value="1"/>
</dbReference>
<feature type="binding site" evidence="17">
    <location>
        <position position="26"/>
    </location>
    <ligand>
        <name>a divalent metal cation</name>
        <dbReference type="ChEBI" id="CHEBI:60240"/>
        <label>1</label>
        <note>catalytic</note>
    </ligand>
</feature>
<evidence type="ECO:0000256" key="4">
    <source>
        <dbReference type="ARBA" id="ARBA00022679"/>
    </source>
</evidence>
<evidence type="ECO:0000259" key="19">
    <source>
        <dbReference type="SMART" id="SM00479"/>
    </source>
</evidence>
<dbReference type="NCBIfam" id="NF004316">
    <property type="entry name" value="PRK05711.1"/>
    <property type="match status" value="1"/>
</dbReference>
<keyword evidence="7 18" id="KW-0540">Nuclease</keyword>
<dbReference type="InterPro" id="IPR006309">
    <property type="entry name" value="DnaQ_proteo"/>
</dbReference>
<reference evidence="20 21" key="1">
    <citation type="submission" date="2020-10" db="EMBL/GenBank/DDBJ databases">
        <authorList>
            <person name="Szabo G."/>
        </authorList>
    </citation>
    <scope>NUCLEOTIDE SEQUENCE [LARGE SCALE GENOMIC DNA]</scope>
    <source>
        <strain evidence="20">PROFFT</strain>
    </source>
</reference>
<feature type="binding site" evidence="16">
    <location>
        <position position="26"/>
    </location>
    <ligand>
        <name>substrate</name>
    </ligand>
</feature>
<keyword evidence="10 18" id="KW-0269">Exonuclease</keyword>
<comment type="function">
    <text evidence="18">DNA polymerase III is a complex, multichain enzyme responsible for most of the replicative synthesis in bacteria. The epsilon subunit contain the editing function and is a proofreading 3'-5' exonuclease.</text>
</comment>
<protein>
    <recommendedName>
        <fullName evidence="3 18">DNA polymerase III subunit epsilon</fullName>
        <ecNumber evidence="2 18">2.7.7.7</ecNumber>
    </recommendedName>
</protein>
<dbReference type="AlphaFoldDB" id="A0A8E4F121"/>
<dbReference type="InterPro" id="IPR006054">
    <property type="entry name" value="DnaQ"/>
</dbReference>
<dbReference type="SMART" id="SM00479">
    <property type="entry name" value="EXOIII"/>
    <property type="match status" value="1"/>
</dbReference>
<evidence type="ECO:0000313" key="21">
    <source>
        <dbReference type="Proteomes" id="UP000683585"/>
    </source>
</evidence>
<evidence type="ECO:0000256" key="3">
    <source>
        <dbReference type="ARBA" id="ARBA00020352"/>
    </source>
</evidence>